<dbReference type="RefSeq" id="WP_369141949.1">
    <property type="nucleotide sequence ID" value="NZ_CP163444.1"/>
</dbReference>
<evidence type="ECO:0000313" key="7">
    <source>
        <dbReference type="EMBL" id="XDQ69208.1"/>
    </source>
</evidence>
<keyword evidence="3" id="KW-0132">Cell division</keyword>
<dbReference type="GO" id="GO:0030435">
    <property type="term" value="P:sporulation resulting in formation of a cellular spore"/>
    <property type="evidence" value="ECO:0007669"/>
    <property type="project" value="UniProtKB-KW"/>
</dbReference>
<dbReference type="InterPro" id="IPR006776">
    <property type="entry name" value="SsgB"/>
</dbReference>
<name>A0AB39SPC2_9ACTN</name>
<accession>A0AB39SPC2</accession>
<dbReference type="AlphaFoldDB" id="A0AB39SPC2"/>
<gene>
    <name evidence="7" type="ORF">AB5J54_01075</name>
</gene>
<evidence type="ECO:0000256" key="5">
    <source>
        <dbReference type="ARBA" id="ARBA00023210"/>
    </source>
</evidence>
<keyword evidence="4" id="KW-0749">Sporulation</keyword>
<dbReference type="Gene3D" id="2.30.31.20">
    <property type="entry name" value="Sporulation-specific cell division protein SsgB"/>
    <property type="match status" value="1"/>
</dbReference>
<comment type="subcellular location">
    <subcellularLocation>
        <location evidence="1">Cell septum</location>
    </subcellularLocation>
</comment>
<evidence type="ECO:0000256" key="2">
    <source>
        <dbReference type="ARBA" id="ARBA00009323"/>
    </source>
</evidence>
<reference evidence="7" key="1">
    <citation type="submission" date="2024-07" db="EMBL/GenBank/DDBJ databases">
        <authorList>
            <person name="Yu S.T."/>
        </authorList>
    </citation>
    <scope>NUCLEOTIDE SEQUENCE</scope>
    <source>
        <strain evidence="7">R44</strain>
    </source>
</reference>
<dbReference type="GO" id="GO:0000917">
    <property type="term" value="P:division septum assembly"/>
    <property type="evidence" value="ECO:0007669"/>
    <property type="project" value="UniProtKB-KW"/>
</dbReference>
<evidence type="ECO:0000256" key="3">
    <source>
        <dbReference type="ARBA" id="ARBA00022618"/>
    </source>
</evidence>
<dbReference type="GO" id="GO:0030428">
    <property type="term" value="C:cell septum"/>
    <property type="evidence" value="ECO:0007669"/>
    <property type="project" value="UniProtKB-SubCell"/>
</dbReference>
<dbReference type="InterPro" id="IPR038658">
    <property type="entry name" value="SsgB_sf"/>
</dbReference>
<keyword evidence="6" id="KW-0131">Cell cycle</keyword>
<keyword evidence="5" id="KW-0717">Septation</keyword>
<comment type="similarity">
    <text evidence="2">Belongs to the SsgA family.</text>
</comment>
<proteinExistence type="inferred from homology"/>
<evidence type="ECO:0000256" key="1">
    <source>
        <dbReference type="ARBA" id="ARBA00004431"/>
    </source>
</evidence>
<dbReference type="Pfam" id="PF04686">
    <property type="entry name" value="SsgA"/>
    <property type="match status" value="1"/>
</dbReference>
<dbReference type="EMBL" id="CP163444">
    <property type="protein sequence ID" value="XDQ69208.1"/>
    <property type="molecule type" value="Genomic_DNA"/>
</dbReference>
<organism evidence="7">
    <name type="scientific">Streptomyces sp. R44</name>
    <dbReference type="NCBI Taxonomy" id="3238633"/>
    <lineage>
        <taxon>Bacteria</taxon>
        <taxon>Bacillati</taxon>
        <taxon>Actinomycetota</taxon>
        <taxon>Actinomycetes</taxon>
        <taxon>Kitasatosporales</taxon>
        <taxon>Streptomycetaceae</taxon>
        <taxon>Streptomyces</taxon>
    </lineage>
</organism>
<sequence length="136" mass="15068">MSLDIERVLGLSARQAIRAEFRFSPEAPLAVGVELLVQGGPRVLWRIGRDLLHQGLRSATGFGDVRMWPSPSEEPATAWLQLTSRETAALFEIPVRPLAEWLECTYGLVPAGREVDMIDWAVTAADLLRRPTSDSD</sequence>
<evidence type="ECO:0000256" key="6">
    <source>
        <dbReference type="ARBA" id="ARBA00023306"/>
    </source>
</evidence>
<protein>
    <submittedName>
        <fullName evidence="7">SsgA family sporulation/cell division regulator</fullName>
    </submittedName>
</protein>
<evidence type="ECO:0000256" key="4">
    <source>
        <dbReference type="ARBA" id="ARBA00022969"/>
    </source>
</evidence>